<comment type="function">
    <text evidence="4">Thiol-specific peroxidase that catalyzes the reduction of hydrogen peroxide and organic hydroperoxides to water and alcohols, respectively. Plays a role in cell protection against oxidative stress by detoxifying peroxides.</text>
</comment>
<reference evidence="7" key="1">
    <citation type="journal article" date="2019" name="Int. J. Syst. Evol. Microbiol.">
        <title>The Global Catalogue of Microorganisms (GCM) 10K type strain sequencing project: providing services to taxonomists for standard genome sequencing and annotation.</title>
        <authorList>
            <consortium name="The Broad Institute Genomics Platform"/>
            <consortium name="The Broad Institute Genome Sequencing Center for Infectious Disease"/>
            <person name="Wu L."/>
            <person name="Ma J."/>
        </authorList>
    </citation>
    <scope>NUCLEOTIDE SEQUENCE [LARGE SCALE GENOMIC DNA]</scope>
    <source>
        <strain evidence="7">JCM 18050</strain>
    </source>
</reference>
<evidence type="ECO:0000259" key="5">
    <source>
        <dbReference type="PROSITE" id="PS51352"/>
    </source>
</evidence>
<dbReference type="PANTHER" id="PTHR10681:SF128">
    <property type="entry name" value="THIOREDOXIN-DEPENDENT PEROXIDE REDUCTASE, MITOCHONDRIAL"/>
    <property type="match status" value="1"/>
</dbReference>
<dbReference type="InterPro" id="IPR050217">
    <property type="entry name" value="Peroxiredoxin"/>
</dbReference>
<protein>
    <recommendedName>
        <fullName evidence="3">Thioredoxin peroxidase</fullName>
    </recommendedName>
</protein>
<name>A0ABP9N533_9GAMM</name>
<dbReference type="InterPro" id="IPR000866">
    <property type="entry name" value="AhpC/TSA"/>
</dbReference>
<sequence>MLANGTKAPNFKLNSTPDQQVSLSELLGKKVILVFYPADWSPVCGDELSIFNTSLKLFEKHNAQVLGISVDSIWSHTAFTENRHFHFPLLSDFEPKGAISKTYEAYNSSNGTSLRAIYLIDEKGLIRWSYLSPEGINPGVDGVLDALETLA</sequence>
<dbReference type="PROSITE" id="PS51352">
    <property type="entry name" value="THIOREDOXIN_2"/>
    <property type="match status" value="1"/>
</dbReference>
<proteinExistence type="inferred from homology"/>
<evidence type="ECO:0000313" key="6">
    <source>
        <dbReference type="EMBL" id="GAA5105367.1"/>
    </source>
</evidence>
<gene>
    <name evidence="6" type="ORF">GCM10023211_04090</name>
</gene>
<organism evidence="6 7">
    <name type="scientific">Orbus sasakiae</name>
    <dbReference type="NCBI Taxonomy" id="1078475"/>
    <lineage>
        <taxon>Bacteria</taxon>
        <taxon>Pseudomonadati</taxon>
        <taxon>Pseudomonadota</taxon>
        <taxon>Gammaproteobacteria</taxon>
        <taxon>Orbales</taxon>
        <taxon>Orbaceae</taxon>
        <taxon>Orbus</taxon>
    </lineage>
</organism>
<keyword evidence="2" id="KW-0560">Oxidoreductase</keyword>
<dbReference type="SUPFAM" id="SSF52833">
    <property type="entry name" value="Thioredoxin-like"/>
    <property type="match status" value="1"/>
</dbReference>
<dbReference type="InterPro" id="IPR024706">
    <property type="entry name" value="Peroxiredoxin_AhpC-typ"/>
</dbReference>
<dbReference type="Gene3D" id="3.40.30.10">
    <property type="entry name" value="Glutaredoxin"/>
    <property type="match status" value="1"/>
</dbReference>
<dbReference type="InterPro" id="IPR036249">
    <property type="entry name" value="Thioredoxin-like_sf"/>
</dbReference>
<accession>A0ABP9N533</accession>
<comment type="similarity">
    <text evidence="1">Belongs to the peroxiredoxin family. AhpC/Prx1 subfamily.</text>
</comment>
<dbReference type="Proteomes" id="UP001500171">
    <property type="component" value="Unassembled WGS sequence"/>
</dbReference>
<keyword evidence="7" id="KW-1185">Reference proteome</keyword>
<evidence type="ECO:0000256" key="2">
    <source>
        <dbReference type="ARBA" id="ARBA00023002"/>
    </source>
</evidence>
<comment type="caution">
    <text evidence="6">The sequence shown here is derived from an EMBL/GenBank/DDBJ whole genome shotgun (WGS) entry which is preliminary data.</text>
</comment>
<evidence type="ECO:0000256" key="4">
    <source>
        <dbReference type="ARBA" id="ARBA00037420"/>
    </source>
</evidence>
<dbReference type="PANTHER" id="PTHR10681">
    <property type="entry name" value="THIOREDOXIN PEROXIDASE"/>
    <property type="match status" value="1"/>
</dbReference>
<feature type="domain" description="Thioredoxin" evidence="5">
    <location>
        <begin position="2"/>
        <end position="151"/>
    </location>
</feature>
<dbReference type="InterPro" id="IPR013766">
    <property type="entry name" value="Thioredoxin_domain"/>
</dbReference>
<dbReference type="RefSeq" id="WP_345488305.1">
    <property type="nucleotide sequence ID" value="NZ_BAABHY010000001.1"/>
</dbReference>
<evidence type="ECO:0000256" key="3">
    <source>
        <dbReference type="ARBA" id="ARBA00032824"/>
    </source>
</evidence>
<dbReference type="PIRSF" id="PIRSF000239">
    <property type="entry name" value="AHPC"/>
    <property type="match status" value="1"/>
</dbReference>
<dbReference type="EMBL" id="BAABHY010000001">
    <property type="protein sequence ID" value="GAA5105367.1"/>
    <property type="molecule type" value="Genomic_DNA"/>
</dbReference>
<dbReference type="Pfam" id="PF00578">
    <property type="entry name" value="AhpC-TSA"/>
    <property type="match status" value="1"/>
</dbReference>
<evidence type="ECO:0000313" key="7">
    <source>
        <dbReference type="Proteomes" id="UP001500171"/>
    </source>
</evidence>
<evidence type="ECO:0000256" key="1">
    <source>
        <dbReference type="ARBA" id="ARBA00009796"/>
    </source>
</evidence>